<dbReference type="GO" id="GO:0005634">
    <property type="term" value="C:nucleus"/>
    <property type="evidence" value="ECO:0007669"/>
    <property type="project" value="UniProtKB-SubCell"/>
</dbReference>
<dbReference type="PROSITE" id="PS51037">
    <property type="entry name" value="YEATS"/>
    <property type="match status" value="1"/>
</dbReference>
<name>A0A2V3J0C8_9FLOR</name>
<evidence type="ECO:0000313" key="8">
    <source>
        <dbReference type="Proteomes" id="UP000247409"/>
    </source>
</evidence>
<evidence type="ECO:0000256" key="4">
    <source>
        <dbReference type="PROSITE-ProRule" id="PRU00376"/>
    </source>
</evidence>
<proteinExistence type="predicted"/>
<dbReference type="OrthoDB" id="16041at2759"/>
<dbReference type="Proteomes" id="UP000247409">
    <property type="component" value="Unassembled WGS sequence"/>
</dbReference>
<evidence type="ECO:0000259" key="6">
    <source>
        <dbReference type="PROSITE" id="PS51037"/>
    </source>
</evidence>
<keyword evidence="8" id="KW-1185">Reference proteome</keyword>
<sequence length="216" mass="25325">MKRVKGVNLHIPVVHGSYAKHLGDKGTESRSHEWTVYLRPLQAADLSHFIKHVEFVLHESFEPQTRRVTEMPYEVQEYGWGEFEVVIRVFFQDPSEKPVEFFHPLRLFETMGEPSPDPVVSEHYDEIVFQDPPEKLHSLLKTIPHGPNLRIKQPSYPISNYFKDFSGAESNDLRKLEHARRTLREETIKRQAKYERLEEERAGLLRQISGYDSRAS</sequence>
<feature type="coiled-coil region" evidence="5">
    <location>
        <begin position="180"/>
        <end position="214"/>
    </location>
</feature>
<evidence type="ECO:0000256" key="2">
    <source>
        <dbReference type="ARBA" id="ARBA00023163"/>
    </source>
</evidence>
<keyword evidence="7" id="KW-0648">Protein biosynthesis</keyword>
<dbReference type="AlphaFoldDB" id="A0A2V3J0C8"/>
<dbReference type="EMBL" id="NBIV01000018">
    <property type="protein sequence ID" value="PXF47854.1"/>
    <property type="molecule type" value="Genomic_DNA"/>
</dbReference>
<dbReference type="InterPro" id="IPR038704">
    <property type="entry name" value="YEAST_sf"/>
</dbReference>
<comment type="subcellular location">
    <subcellularLocation>
        <location evidence="4">Nucleus</location>
    </subcellularLocation>
</comment>
<dbReference type="GO" id="GO:0006355">
    <property type="term" value="P:regulation of DNA-templated transcription"/>
    <property type="evidence" value="ECO:0007669"/>
    <property type="project" value="InterPro"/>
</dbReference>
<accession>A0A2V3J0C8</accession>
<organism evidence="7 8">
    <name type="scientific">Gracilariopsis chorda</name>
    <dbReference type="NCBI Taxonomy" id="448386"/>
    <lineage>
        <taxon>Eukaryota</taxon>
        <taxon>Rhodophyta</taxon>
        <taxon>Florideophyceae</taxon>
        <taxon>Rhodymeniophycidae</taxon>
        <taxon>Gracilariales</taxon>
        <taxon>Gracilariaceae</taxon>
        <taxon>Gracilariopsis</taxon>
    </lineage>
</organism>
<evidence type="ECO:0000256" key="3">
    <source>
        <dbReference type="ARBA" id="ARBA00023242"/>
    </source>
</evidence>
<keyword evidence="5" id="KW-0175">Coiled coil</keyword>
<dbReference type="GO" id="GO:0003743">
    <property type="term" value="F:translation initiation factor activity"/>
    <property type="evidence" value="ECO:0007669"/>
    <property type="project" value="UniProtKB-KW"/>
</dbReference>
<dbReference type="InterPro" id="IPR055129">
    <property type="entry name" value="YEATS_dom"/>
</dbReference>
<keyword evidence="7" id="KW-0396">Initiation factor</keyword>
<keyword evidence="2" id="KW-0804">Transcription</keyword>
<dbReference type="STRING" id="448386.A0A2V3J0C8"/>
<comment type="caution">
    <text evidence="7">The sequence shown here is derived from an EMBL/GenBank/DDBJ whole genome shotgun (WGS) entry which is preliminary data.</text>
</comment>
<dbReference type="PANTHER" id="PTHR47573">
    <property type="entry name" value="PROTEIN AF-9 HOMOLOG"/>
    <property type="match status" value="1"/>
</dbReference>
<protein>
    <submittedName>
        <fullName evidence="7">Transcription initiation factor TFIID subunit 14</fullName>
    </submittedName>
</protein>
<gene>
    <name evidence="7" type="ORF">BWQ96_02240</name>
</gene>
<feature type="domain" description="YEATS" evidence="6">
    <location>
        <begin position="3"/>
        <end position="143"/>
    </location>
</feature>
<evidence type="ECO:0000313" key="7">
    <source>
        <dbReference type="EMBL" id="PXF47854.1"/>
    </source>
</evidence>
<evidence type="ECO:0000256" key="5">
    <source>
        <dbReference type="SAM" id="Coils"/>
    </source>
</evidence>
<dbReference type="PANTHER" id="PTHR47573:SF1">
    <property type="entry name" value="PROTEIN AF-9 HOMOLOG"/>
    <property type="match status" value="1"/>
</dbReference>
<dbReference type="InterPro" id="IPR005033">
    <property type="entry name" value="YEATS"/>
</dbReference>
<keyword evidence="3 4" id="KW-0539">Nucleus</keyword>
<dbReference type="Pfam" id="PF03366">
    <property type="entry name" value="YEATS"/>
    <property type="match status" value="1"/>
</dbReference>
<reference evidence="7 8" key="1">
    <citation type="journal article" date="2018" name="Mol. Biol. Evol.">
        <title>Analysis of the draft genome of the red seaweed Gracilariopsis chorda provides insights into genome size evolution in Rhodophyta.</title>
        <authorList>
            <person name="Lee J."/>
            <person name="Yang E.C."/>
            <person name="Graf L."/>
            <person name="Yang J.H."/>
            <person name="Qiu H."/>
            <person name="Zel Zion U."/>
            <person name="Chan C.X."/>
            <person name="Stephens T.G."/>
            <person name="Weber A.P.M."/>
            <person name="Boo G.H."/>
            <person name="Boo S.M."/>
            <person name="Kim K.M."/>
            <person name="Shin Y."/>
            <person name="Jung M."/>
            <person name="Lee S.J."/>
            <person name="Yim H.S."/>
            <person name="Lee J.H."/>
            <person name="Bhattacharya D."/>
            <person name="Yoon H.S."/>
        </authorList>
    </citation>
    <scope>NUCLEOTIDE SEQUENCE [LARGE SCALE GENOMIC DNA]</scope>
    <source>
        <strain evidence="7 8">SKKU-2015</strain>
        <tissue evidence="7">Whole body</tissue>
    </source>
</reference>
<dbReference type="Gene3D" id="2.60.40.1970">
    <property type="entry name" value="YEATS domain"/>
    <property type="match status" value="1"/>
</dbReference>
<dbReference type="CDD" id="cd16910">
    <property type="entry name" value="YEATS_TFIID14_like"/>
    <property type="match status" value="1"/>
</dbReference>
<keyword evidence="1" id="KW-0805">Transcription regulation</keyword>
<evidence type="ECO:0000256" key="1">
    <source>
        <dbReference type="ARBA" id="ARBA00023015"/>
    </source>
</evidence>